<accession>A0A553HKH1</accession>
<protein>
    <recommendedName>
        <fullName evidence="1">DUF7709 domain-containing protein</fullName>
    </recommendedName>
</protein>
<dbReference type="AlphaFoldDB" id="A0A553HKH1"/>
<feature type="domain" description="DUF7709" evidence="1">
    <location>
        <begin position="9"/>
        <end position="106"/>
    </location>
</feature>
<evidence type="ECO:0000313" key="3">
    <source>
        <dbReference type="Proteomes" id="UP000319160"/>
    </source>
</evidence>
<dbReference type="STRING" id="2512241.A0A553HKH1"/>
<dbReference type="EMBL" id="VFLP01000087">
    <property type="protein sequence ID" value="TRX88444.1"/>
    <property type="molecule type" value="Genomic_DNA"/>
</dbReference>
<evidence type="ECO:0000313" key="2">
    <source>
        <dbReference type="EMBL" id="TRX88444.1"/>
    </source>
</evidence>
<sequence length="110" mass="11825">MASQQSTSALSDVNSTTLGAKFPEITLPDGTKVQTGTVGALLVNIRSYNTAHAAGDTAKTEALETSFKAALPLLHKVGLFDLFTPEEWIRGDNQGRRAVGRLYQEFKASQ</sequence>
<dbReference type="OrthoDB" id="2359405at2759"/>
<gene>
    <name evidence="2" type="ORF">FHL15_010634</name>
</gene>
<reference evidence="3" key="1">
    <citation type="submission" date="2019-06" db="EMBL/GenBank/DDBJ databases">
        <title>Draft genome sequence of the griseofulvin-producing fungus Xylaria cubensis strain G536.</title>
        <authorList>
            <person name="Mead M.E."/>
            <person name="Raja H.A."/>
            <person name="Steenwyk J.L."/>
            <person name="Knowles S.L."/>
            <person name="Oberlies N.H."/>
            <person name="Rokas A."/>
        </authorList>
    </citation>
    <scope>NUCLEOTIDE SEQUENCE [LARGE SCALE GENOMIC DNA]</scope>
    <source>
        <strain evidence="3">G536</strain>
    </source>
</reference>
<name>A0A553HKH1_9PEZI</name>
<proteinExistence type="predicted"/>
<dbReference type="Proteomes" id="UP000319160">
    <property type="component" value="Unassembled WGS sequence"/>
</dbReference>
<keyword evidence="3" id="KW-1185">Reference proteome</keyword>
<dbReference type="Pfam" id="PF24813">
    <property type="entry name" value="DUF7709"/>
    <property type="match status" value="1"/>
</dbReference>
<dbReference type="InterPro" id="IPR056126">
    <property type="entry name" value="DUF7709"/>
</dbReference>
<comment type="caution">
    <text evidence="2">The sequence shown here is derived from an EMBL/GenBank/DDBJ whole genome shotgun (WGS) entry which is preliminary data.</text>
</comment>
<organism evidence="2 3">
    <name type="scientific">Xylaria flabelliformis</name>
    <dbReference type="NCBI Taxonomy" id="2512241"/>
    <lineage>
        <taxon>Eukaryota</taxon>
        <taxon>Fungi</taxon>
        <taxon>Dikarya</taxon>
        <taxon>Ascomycota</taxon>
        <taxon>Pezizomycotina</taxon>
        <taxon>Sordariomycetes</taxon>
        <taxon>Xylariomycetidae</taxon>
        <taxon>Xylariales</taxon>
        <taxon>Xylariaceae</taxon>
        <taxon>Xylaria</taxon>
    </lineage>
</organism>
<evidence type="ECO:0000259" key="1">
    <source>
        <dbReference type="Pfam" id="PF24813"/>
    </source>
</evidence>